<dbReference type="GO" id="GO:0030983">
    <property type="term" value="F:mismatched DNA binding"/>
    <property type="evidence" value="ECO:0007669"/>
    <property type="project" value="InterPro"/>
</dbReference>
<dbReference type="SUPFAM" id="SSF52540">
    <property type="entry name" value="P-loop containing nucleoside triphosphate hydrolases"/>
    <property type="match status" value="1"/>
</dbReference>
<dbReference type="PANTHER" id="PTHR11361:SF20">
    <property type="entry name" value="MUTS PROTEIN HOMOLOG 5"/>
    <property type="match status" value="1"/>
</dbReference>
<comment type="caution">
    <text evidence="7">The sequence shown here is derived from an EMBL/GenBank/DDBJ whole genome shotgun (WGS) entry which is preliminary data.</text>
</comment>
<feature type="compositionally biased region" description="Basic and acidic residues" evidence="5">
    <location>
        <begin position="7"/>
        <end position="18"/>
    </location>
</feature>
<evidence type="ECO:0000256" key="1">
    <source>
        <dbReference type="ARBA" id="ARBA00006271"/>
    </source>
</evidence>
<dbReference type="InterPro" id="IPR036187">
    <property type="entry name" value="DNA_mismatch_repair_MutS_sf"/>
</dbReference>
<dbReference type="InterPro" id="IPR045076">
    <property type="entry name" value="MutS"/>
</dbReference>
<dbReference type="STRING" id="48709.A0A1D2NE20"/>
<evidence type="ECO:0000313" key="7">
    <source>
        <dbReference type="EMBL" id="ODN03477.1"/>
    </source>
</evidence>
<evidence type="ECO:0000256" key="2">
    <source>
        <dbReference type="ARBA" id="ARBA00022741"/>
    </source>
</evidence>
<dbReference type="PANTHER" id="PTHR11361">
    <property type="entry name" value="DNA MISMATCH REPAIR PROTEIN MUTS FAMILY MEMBER"/>
    <property type="match status" value="1"/>
</dbReference>
<feature type="non-terminal residue" evidence="7">
    <location>
        <position position="1"/>
    </location>
</feature>
<dbReference type="GO" id="GO:0051026">
    <property type="term" value="P:chiasma assembly"/>
    <property type="evidence" value="ECO:0007669"/>
    <property type="project" value="TreeGrafter"/>
</dbReference>
<dbReference type="InterPro" id="IPR007696">
    <property type="entry name" value="DNA_mismatch_repair_MutS_core"/>
</dbReference>
<proteinExistence type="inferred from homology"/>
<dbReference type="SMART" id="SM00533">
    <property type="entry name" value="MUTSd"/>
    <property type="match status" value="1"/>
</dbReference>
<keyword evidence="2" id="KW-0547">Nucleotide-binding</keyword>
<dbReference type="Proteomes" id="UP000094527">
    <property type="component" value="Unassembled WGS sequence"/>
</dbReference>
<dbReference type="Gene3D" id="3.40.50.300">
    <property type="entry name" value="P-loop containing nucleotide triphosphate hydrolases"/>
    <property type="match status" value="1"/>
</dbReference>
<evidence type="ECO:0000256" key="4">
    <source>
        <dbReference type="ARBA" id="ARBA00023125"/>
    </source>
</evidence>
<dbReference type="InterPro" id="IPR027417">
    <property type="entry name" value="P-loop_NTPase"/>
</dbReference>
<dbReference type="AlphaFoldDB" id="A0A1D2NE20"/>
<gene>
    <name evidence="7" type="ORF">Ocin01_03203</name>
</gene>
<keyword evidence="3" id="KW-0067">ATP-binding</keyword>
<dbReference type="Gene3D" id="1.10.1420.10">
    <property type="match status" value="1"/>
</dbReference>
<dbReference type="Pfam" id="PF05192">
    <property type="entry name" value="MutS_III"/>
    <property type="match status" value="1"/>
</dbReference>
<dbReference type="SMART" id="SM00534">
    <property type="entry name" value="MUTSac"/>
    <property type="match status" value="1"/>
</dbReference>
<feature type="domain" description="DNA mismatch repair proteins mutS family" evidence="6">
    <location>
        <begin position="760"/>
        <end position="776"/>
    </location>
</feature>
<dbReference type="OrthoDB" id="29596at2759"/>
<reference evidence="7 8" key="1">
    <citation type="journal article" date="2016" name="Genome Biol. Evol.">
        <title>Gene Family Evolution Reflects Adaptation to Soil Environmental Stressors in the Genome of the Collembolan Orchesella cincta.</title>
        <authorList>
            <person name="Faddeeva-Vakhrusheva A."/>
            <person name="Derks M.F."/>
            <person name="Anvar S.Y."/>
            <person name="Agamennone V."/>
            <person name="Suring W."/>
            <person name="Smit S."/>
            <person name="van Straalen N.M."/>
            <person name="Roelofs D."/>
        </authorList>
    </citation>
    <scope>NUCLEOTIDE SEQUENCE [LARGE SCALE GENOMIC DNA]</scope>
    <source>
        <tissue evidence="7">Mixed pool</tissue>
    </source>
</reference>
<dbReference type="GO" id="GO:0140664">
    <property type="term" value="F:ATP-dependent DNA damage sensor activity"/>
    <property type="evidence" value="ECO:0007669"/>
    <property type="project" value="InterPro"/>
</dbReference>
<keyword evidence="4" id="KW-0238">DNA-binding</keyword>
<dbReference type="PIRSF" id="PIRSF037677">
    <property type="entry name" value="DNA_mis_repair_Msh6"/>
    <property type="match status" value="1"/>
</dbReference>
<feature type="non-terminal residue" evidence="7">
    <location>
        <position position="926"/>
    </location>
</feature>
<dbReference type="GO" id="GO:0005634">
    <property type="term" value="C:nucleus"/>
    <property type="evidence" value="ECO:0007669"/>
    <property type="project" value="TreeGrafter"/>
</dbReference>
<dbReference type="EMBL" id="LJIJ01000072">
    <property type="protein sequence ID" value="ODN03477.1"/>
    <property type="molecule type" value="Genomic_DNA"/>
</dbReference>
<dbReference type="InterPro" id="IPR000432">
    <property type="entry name" value="DNA_mismatch_repair_MutS_C"/>
</dbReference>
<comment type="similarity">
    <text evidence="1">Belongs to the DNA mismatch repair MutS family.</text>
</comment>
<dbReference type="GO" id="GO:0006298">
    <property type="term" value="P:mismatch repair"/>
    <property type="evidence" value="ECO:0007669"/>
    <property type="project" value="InterPro"/>
</dbReference>
<feature type="region of interest" description="Disordered" evidence="5">
    <location>
        <begin position="1"/>
        <end position="70"/>
    </location>
</feature>
<dbReference type="OMA" id="CSVYFMP"/>
<dbReference type="InterPro" id="IPR017261">
    <property type="entry name" value="DNA_mismatch_repair_MutS/MSH"/>
</dbReference>
<evidence type="ECO:0000259" key="6">
    <source>
        <dbReference type="PROSITE" id="PS00486"/>
    </source>
</evidence>
<organism evidence="7 8">
    <name type="scientific">Orchesella cincta</name>
    <name type="common">Springtail</name>
    <name type="synonym">Podura cincta</name>
    <dbReference type="NCBI Taxonomy" id="48709"/>
    <lineage>
        <taxon>Eukaryota</taxon>
        <taxon>Metazoa</taxon>
        <taxon>Ecdysozoa</taxon>
        <taxon>Arthropoda</taxon>
        <taxon>Hexapoda</taxon>
        <taxon>Collembola</taxon>
        <taxon>Entomobryomorpha</taxon>
        <taxon>Entomobryoidea</taxon>
        <taxon>Orchesellidae</taxon>
        <taxon>Orchesellinae</taxon>
        <taxon>Orchesella</taxon>
    </lineage>
</organism>
<name>A0A1D2NE20_ORCCI</name>
<sequence length="926" mass="104151">SILRRRLTSEPRDGDRSFHHVSSPLTGPPTPSSNFNLVLPDLSSSESCDNDSGEEGVSGDDDIFPPGTEISGRLHDVVRSRLRASGAGSDSAFGANGSIHSEVIRRRRQLLEGRLNDDDGPKDVAICVIWTSGKFAAAYYDLESAQLFMLPDTSDCPPDFHILRSLFTQVAPTYVLVNKNSDDRFLSVIDELTEHQIVANSGMEETNVNADRNSKQLDSMHVYPLPPKEFGPEVCKQRVHSLKLPFEPKNISPQEHLMFITSLIPIVNENMVRAVGCLLRFLDRSAIELFQIELVGGHVSVLDVQLVKMDDLVLVDETAWKSLQIFSTDFHPSSFKQGRSCGSKEGLSVYGLLNQCKTTQGSRKLRLMLLRPLRSIDLLNRRYDAVSFCMSMNNMEFVKSTLDCLKSIKSIPKLLYRLSLLHAKVREWKEIYQAMYHCLLLGQLCGSLNEAPQIIKDIGNQQYLAVLKSLTHDIIRFVDFEESEVMGRIVAREGIDPVLDRKKKQFSCLPEIMSIVASEEITELPPFVNQCCVVYIPEVGYLLAISFWKEDLQQENLELPNLEFRFKTHEMAYYKSPRMRELDIILGDCSVAILEIETVVMVRLTNMILEESTTLLRISDLVSELDCLIAFSVVARTYDFVRPDLLPPGGKMKIINGKHPISDLIREFVPNSTVFKGAERVVVLTGPNASGKSVYLKQVGVIVIMALSGCYVPASLAEIPLFDRICTRIHAVETVSTGFSSFMVDMNQMSLAIRSTTRDSLVIIDEFGKGTAEADGLSVLASSMQSFINRTNDCPLIFLSTHFFTMIQHLKPSGLVKLQTMKFMEENDNITYLYELKDGQCESSFAQVIARNMNLPENIVKRALELEGVTRGRVDVIESEKTVLQAQKEEAIDALVDEFFQMDFDRVKPIAFFQRIKRTLDPLMET</sequence>
<dbReference type="Pfam" id="PF00488">
    <property type="entry name" value="MutS_V"/>
    <property type="match status" value="1"/>
</dbReference>
<evidence type="ECO:0000256" key="5">
    <source>
        <dbReference type="SAM" id="MobiDB-lite"/>
    </source>
</evidence>
<dbReference type="SUPFAM" id="SSF48334">
    <property type="entry name" value="DNA repair protein MutS, domain III"/>
    <property type="match status" value="1"/>
</dbReference>
<accession>A0A1D2NE20</accession>
<protein>
    <submittedName>
        <fullName evidence="7">MutS protein 5</fullName>
    </submittedName>
</protein>
<evidence type="ECO:0000313" key="8">
    <source>
        <dbReference type="Proteomes" id="UP000094527"/>
    </source>
</evidence>
<evidence type="ECO:0000256" key="3">
    <source>
        <dbReference type="ARBA" id="ARBA00022840"/>
    </source>
</evidence>
<keyword evidence="8" id="KW-1185">Reference proteome</keyword>
<feature type="compositionally biased region" description="Acidic residues" evidence="5">
    <location>
        <begin position="48"/>
        <end position="63"/>
    </location>
</feature>
<dbReference type="PROSITE" id="PS00486">
    <property type="entry name" value="DNA_MISMATCH_REPAIR_2"/>
    <property type="match status" value="1"/>
</dbReference>
<dbReference type="GO" id="GO:0005524">
    <property type="term" value="F:ATP binding"/>
    <property type="evidence" value="ECO:0007669"/>
    <property type="project" value="UniProtKB-KW"/>
</dbReference>